<sequence>MIKMNNFEEYIENIYFYKKNNVTYNGVIDNKYIQKFLIEISKGKIDEVKKVNRYKIANSIIKSDFENINFESKSNAEKIIYHIDNVEDKNIIEYILYLNKVSKIEDITSYINYVY</sequence>
<dbReference type="AlphaFoldDB" id="A0AAE8FR80"/>
<feature type="non-terminal residue" evidence="1">
    <location>
        <position position="115"/>
    </location>
</feature>
<comment type="caution">
    <text evidence="1">The sequence shown here is derived from an EMBL/GenBank/DDBJ whole genome shotgun (WGS) entry which is preliminary data.</text>
</comment>
<proteinExistence type="predicted"/>
<evidence type="ECO:0000313" key="1">
    <source>
        <dbReference type="EMBL" id="RQN19685.1"/>
    </source>
</evidence>
<protein>
    <submittedName>
        <fullName evidence="1">Uncharacterized protein</fullName>
    </submittedName>
</protein>
<evidence type="ECO:0000313" key="2">
    <source>
        <dbReference type="Proteomes" id="UP000273641"/>
    </source>
</evidence>
<name>A0AAE8FR80_CLOPF</name>
<gene>
    <name evidence="1" type="ORF">EHZ11_16755</name>
</gene>
<organism evidence="1 2">
    <name type="scientific">Clostridium perfringens</name>
    <dbReference type="NCBI Taxonomy" id="1502"/>
    <lineage>
        <taxon>Bacteria</taxon>
        <taxon>Bacillati</taxon>
        <taxon>Bacillota</taxon>
        <taxon>Clostridia</taxon>
        <taxon>Eubacteriales</taxon>
        <taxon>Clostridiaceae</taxon>
        <taxon>Clostridium</taxon>
    </lineage>
</organism>
<dbReference type="Proteomes" id="UP000273641">
    <property type="component" value="Unassembled WGS sequence"/>
</dbReference>
<dbReference type="EMBL" id="RQNR01000187">
    <property type="protein sequence ID" value="RQN19685.1"/>
    <property type="molecule type" value="Genomic_DNA"/>
</dbReference>
<reference evidence="1 2" key="1">
    <citation type="submission" date="2018-11" db="EMBL/GenBank/DDBJ databases">
        <title>Draft genome sequences of potential pathogenic Clostridium perfringens from environmental surface water in the North West Province, South Africa.</title>
        <authorList>
            <person name="Fourie J.C.J."/>
            <person name="Sanko T.J."/>
            <person name="Bezuidenhout C."/>
            <person name="Mienie C."/>
            <person name="Adeleke R."/>
        </authorList>
    </citation>
    <scope>NUCLEOTIDE SEQUENCE [LARGE SCALE GENOMIC DNA]</scope>
    <source>
        <strain evidence="1 2">SC4-C13</strain>
    </source>
</reference>
<accession>A0AAE8FR80</accession>